<keyword evidence="5 7" id="KW-1133">Transmembrane helix</keyword>
<dbReference type="Proteomes" id="UP000467214">
    <property type="component" value="Unassembled WGS sequence"/>
</dbReference>
<evidence type="ECO:0000256" key="7">
    <source>
        <dbReference type="SAM" id="Phobius"/>
    </source>
</evidence>
<feature type="transmembrane region" description="Helical" evidence="7">
    <location>
        <begin position="398"/>
        <end position="418"/>
    </location>
</feature>
<proteinExistence type="inferred from homology"/>
<comment type="subcellular location">
    <subcellularLocation>
        <location evidence="1">Cell membrane</location>
        <topology evidence="1">Multi-pass membrane protein</topology>
    </subcellularLocation>
</comment>
<feature type="transmembrane region" description="Helical" evidence="7">
    <location>
        <begin position="343"/>
        <end position="364"/>
    </location>
</feature>
<keyword evidence="6 7" id="KW-0472">Membrane</keyword>
<sequence length="423" mass="45966">MLRVRLKALTAGDFARNVMTLAGGAAIAQFLPLAASPLLTRLYTPAEFGVLAIYVAWLSNLAVLMTGRYDMAIVLPDDEQRAANLMGLSLWLSLALSLLVLLAVLAGHHELSALAQAPALSDLLLWLPLSLLLAGGMQAWNSWNNRHQRYRANAGGRMALALGMTATQLGAGFAGLGALGLVLGQLVGQGASLVVQAWHDIRHRFGWRQDVSRPGMREVARVYSEFPRINAPHAFIGALQDTLAVTLLTLLSGSVTVGLYGLMMRVLKMPAALVGQAVAQVAYRDMAAAKNRGESLLPYLNKTLAILSALALPPFFVIMLWGDSLFAWVFGEDWRMAGNYARALSPYILFHFVASPLGMVPLVINRQRTAFAFTVAGSALFLSALWGGFVFWQDVSAAFALVSVVMTLYFSCYFVWLWRAVRP</sequence>
<feature type="transmembrane region" description="Helical" evidence="7">
    <location>
        <begin position="123"/>
        <end position="140"/>
    </location>
</feature>
<dbReference type="RefSeq" id="WP_160797987.1">
    <property type="nucleotide sequence ID" value="NZ_WSSB01000015.1"/>
</dbReference>
<dbReference type="EMBL" id="WSSB01000015">
    <property type="protein sequence ID" value="MXR38081.1"/>
    <property type="molecule type" value="Genomic_DNA"/>
</dbReference>
<evidence type="ECO:0000256" key="2">
    <source>
        <dbReference type="ARBA" id="ARBA00007430"/>
    </source>
</evidence>
<gene>
    <name evidence="8" type="ORF">GQF02_13975</name>
</gene>
<dbReference type="PANTHER" id="PTHR30250:SF10">
    <property type="entry name" value="LIPOPOLYSACCHARIDE BIOSYNTHESIS PROTEIN WZXC"/>
    <property type="match status" value="1"/>
</dbReference>
<dbReference type="Pfam" id="PF13440">
    <property type="entry name" value="Polysacc_synt_3"/>
    <property type="match status" value="1"/>
</dbReference>
<dbReference type="PANTHER" id="PTHR30250">
    <property type="entry name" value="PST FAMILY PREDICTED COLANIC ACID TRANSPORTER"/>
    <property type="match status" value="1"/>
</dbReference>
<evidence type="ECO:0000313" key="8">
    <source>
        <dbReference type="EMBL" id="MXR38081.1"/>
    </source>
</evidence>
<accession>A0A845BU05</accession>
<feature type="transmembrane region" description="Helical" evidence="7">
    <location>
        <begin position="160"/>
        <end position="183"/>
    </location>
</feature>
<feature type="transmembrane region" description="Helical" evidence="7">
    <location>
        <begin position="243"/>
        <end position="263"/>
    </location>
</feature>
<feature type="transmembrane region" description="Helical" evidence="7">
    <location>
        <begin position="21"/>
        <end position="42"/>
    </location>
</feature>
<evidence type="ECO:0000256" key="4">
    <source>
        <dbReference type="ARBA" id="ARBA00022692"/>
    </source>
</evidence>
<evidence type="ECO:0000256" key="3">
    <source>
        <dbReference type="ARBA" id="ARBA00022475"/>
    </source>
</evidence>
<evidence type="ECO:0000256" key="5">
    <source>
        <dbReference type="ARBA" id="ARBA00022989"/>
    </source>
</evidence>
<dbReference type="GO" id="GO:0005886">
    <property type="term" value="C:plasma membrane"/>
    <property type="evidence" value="ECO:0007669"/>
    <property type="project" value="UniProtKB-SubCell"/>
</dbReference>
<comment type="caution">
    <text evidence="8">The sequence shown here is derived from an EMBL/GenBank/DDBJ whole genome shotgun (WGS) entry which is preliminary data.</text>
</comment>
<feature type="transmembrane region" description="Helical" evidence="7">
    <location>
        <begin position="304"/>
        <end position="331"/>
    </location>
</feature>
<feature type="transmembrane region" description="Helical" evidence="7">
    <location>
        <begin position="88"/>
        <end position="108"/>
    </location>
</feature>
<protein>
    <submittedName>
        <fullName evidence="8">Oligosaccharide flippase family protein</fullName>
    </submittedName>
</protein>
<reference evidence="8 9" key="1">
    <citation type="submission" date="2019-12" db="EMBL/GenBank/DDBJ databases">
        <title>Neisseriaceae gen. nov. sp. Genome sequencing and assembly.</title>
        <authorList>
            <person name="Liu Z."/>
            <person name="Li A."/>
        </authorList>
    </citation>
    <scope>NUCLEOTIDE SEQUENCE [LARGE SCALE GENOMIC DNA]</scope>
    <source>
        <strain evidence="8 9">B2N2-7</strain>
    </source>
</reference>
<feature type="transmembrane region" description="Helical" evidence="7">
    <location>
        <begin position="48"/>
        <end position="67"/>
    </location>
</feature>
<keyword evidence="9" id="KW-1185">Reference proteome</keyword>
<evidence type="ECO:0000256" key="1">
    <source>
        <dbReference type="ARBA" id="ARBA00004651"/>
    </source>
</evidence>
<feature type="transmembrane region" description="Helical" evidence="7">
    <location>
        <begin position="371"/>
        <end position="392"/>
    </location>
</feature>
<evidence type="ECO:0000256" key="6">
    <source>
        <dbReference type="ARBA" id="ARBA00023136"/>
    </source>
</evidence>
<dbReference type="InterPro" id="IPR050833">
    <property type="entry name" value="Poly_Biosynth_Transport"/>
</dbReference>
<comment type="similarity">
    <text evidence="2">Belongs to the polysaccharide synthase family.</text>
</comment>
<keyword evidence="4 7" id="KW-0812">Transmembrane</keyword>
<dbReference type="AlphaFoldDB" id="A0A845BU05"/>
<name>A0A845BU05_9NEIS</name>
<evidence type="ECO:0000313" key="9">
    <source>
        <dbReference type="Proteomes" id="UP000467214"/>
    </source>
</evidence>
<organism evidence="8 9">
    <name type="scientific">Craterilacuibacter sinensis</name>
    <dbReference type="NCBI Taxonomy" id="2686017"/>
    <lineage>
        <taxon>Bacteria</taxon>
        <taxon>Pseudomonadati</taxon>
        <taxon>Pseudomonadota</taxon>
        <taxon>Betaproteobacteria</taxon>
        <taxon>Neisseriales</taxon>
        <taxon>Neisseriaceae</taxon>
        <taxon>Craterilacuibacter</taxon>
    </lineage>
</organism>
<keyword evidence="3" id="KW-1003">Cell membrane</keyword>